<evidence type="ECO:0000313" key="3">
    <source>
        <dbReference type="Proteomes" id="UP000295807"/>
    </source>
</evidence>
<feature type="transmembrane region" description="Helical" evidence="1">
    <location>
        <begin position="57"/>
        <end position="78"/>
    </location>
</feature>
<dbReference type="InterPro" id="IPR009325">
    <property type="entry name" value="DUF983"/>
</dbReference>
<protein>
    <submittedName>
        <fullName evidence="2">Uncharacterized protein (DUF983 family)</fullName>
    </submittedName>
</protein>
<keyword evidence="3" id="KW-1185">Reference proteome</keyword>
<dbReference type="Pfam" id="PF06170">
    <property type="entry name" value="DUF983"/>
    <property type="match status" value="1"/>
</dbReference>
<accession>A0A4R3KWM7</accession>
<sequence length="131" mass="15220">MVSKTEAILMCRCPRCRQGKMFAHPAFHRKFSVMNKRCPECNLQFEIEPGFFWGAMYFSYALNVAEMVGVAILTSFILNDPGPWTYVGILVAAIFLLMPINFRYARVLMLYWISPIKFDRSYADRTYHAAK</sequence>
<keyword evidence="1" id="KW-0472">Membrane</keyword>
<evidence type="ECO:0000313" key="2">
    <source>
        <dbReference type="EMBL" id="TCS90025.1"/>
    </source>
</evidence>
<name>A0A4R3KWM7_9SPHI</name>
<reference evidence="2 3" key="1">
    <citation type="submission" date="2019-03" db="EMBL/GenBank/DDBJ databases">
        <title>Genomic Encyclopedia of Type Strains, Phase IV (KMG-IV): sequencing the most valuable type-strain genomes for metagenomic binning, comparative biology and taxonomic classification.</title>
        <authorList>
            <person name="Goeker M."/>
        </authorList>
    </citation>
    <scope>NUCLEOTIDE SEQUENCE [LARGE SCALE GENOMIC DNA]</scope>
    <source>
        <strain evidence="2 3">DSM 21100</strain>
    </source>
</reference>
<feature type="transmembrane region" description="Helical" evidence="1">
    <location>
        <begin position="84"/>
        <end position="102"/>
    </location>
</feature>
<organism evidence="2 3">
    <name type="scientific">Anseongella ginsenosidimutans</name>
    <dbReference type="NCBI Taxonomy" id="496056"/>
    <lineage>
        <taxon>Bacteria</taxon>
        <taxon>Pseudomonadati</taxon>
        <taxon>Bacteroidota</taxon>
        <taxon>Sphingobacteriia</taxon>
        <taxon>Sphingobacteriales</taxon>
        <taxon>Sphingobacteriaceae</taxon>
        <taxon>Anseongella</taxon>
    </lineage>
</organism>
<evidence type="ECO:0000256" key="1">
    <source>
        <dbReference type="SAM" id="Phobius"/>
    </source>
</evidence>
<dbReference type="RefSeq" id="WP_225975148.1">
    <property type="nucleotide sequence ID" value="NZ_CP042432.1"/>
</dbReference>
<dbReference type="EMBL" id="SMAD01000001">
    <property type="protein sequence ID" value="TCS90025.1"/>
    <property type="molecule type" value="Genomic_DNA"/>
</dbReference>
<keyword evidence="1" id="KW-1133">Transmembrane helix</keyword>
<keyword evidence="1" id="KW-0812">Transmembrane</keyword>
<dbReference type="AlphaFoldDB" id="A0A4R3KWM7"/>
<dbReference type="Proteomes" id="UP000295807">
    <property type="component" value="Unassembled WGS sequence"/>
</dbReference>
<gene>
    <name evidence="2" type="ORF">EDD80_101223</name>
</gene>
<proteinExistence type="predicted"/>
<comment type="caution">
    <text evidence="2">The sequence shown here is derived from an EMBL/GenBank/DDBJ whole genome shotgun (WGS) entry which is preliminary data.</text>
</comment>